<dbReference type="AlphaFoldDB" id="A0A414QEQ3"/>
<evidence type="ECO:0000313" key="2">
    <source>
        <dbReference type="Proteomes" id="UP000285666"/>
    </source>
</evidence>
<dbReference type="Proteomes" id="UP000285666">
    <property type="component" value="Unassembled WGS sequence"/>
</dbReference>
<comment type="caution">
    <text evidence="1">The sequence shown here is derived from an EMBL/GenBank/DDBJ whole genome shotgun (WGS) entry which is preliminary data.</text>
</comment>
<organism evidence="1 2">
    <name type="scientific">Dorea formicigenerans</name>
    <dbReference type="NCBI Taxonomy" id="39486"/>
    <lineage>
        <taxon>Bacteria</taxon>
        <taxon>Bacillati</taxon>
        <taxon>Bacillota</taxon>
        <taxon>Clostridia</taxon>
        <taxon>Lachnospirales</taxon>
        <taxon>Lachnospiraceae</taxon>
        <taxon>Dorea</taxon>
    </lineage>
</organism>
<sequence length="82" mass="9840">MKWIRENMNQINLVEEGKKIAYIAYINWEWKLFEGGEEWCVGLKVYNSHQVEEAQRAAVNELIRYHTEKAELFQKYKMETAA</sequence>
<name>A0A414QEQ3_9FIRM</name>
<dbReference type="RefSeq" id="WP_021840565.1">
    <property type="nucleotide sequence ID" value="NZ_CP173381.1"/>
</dbReference>
<accession>A0A414QEQ3</accession>
<protein>
    <submittedName>
        <fullName evidence="1">Uncharacterized protein</fullName>
    </submittedName>
</protein>
<evidence type="ECO:0000313" key="1">
    <source>
        <dbReference type="EMBL" id="RHF79269.1"/>
    </source>
</evidence>
<reference evidence="1 2" key="1">
    <citation type="submission" date="2018-08" db="EMBL/GenBank/DDBJ databases">
        <title>A genome reference for cultivated species of the human gut microbiota.</title>
        <authorList>
            <person name="Zou Y."/>
            <person name="Xue W."/>
            <person name="Luo G."/>
        </authorList>
    </citation>
    <scope>NUCLEOTIDE SEQUENCE [LARGE SCALE GENOMIC DNA]</scope>
    <source>
        <strain evidence="1 2">AM23-7AC</strain>
    </source>
</reference>
<gene>
    <name evidence="1" type="ORF">DW658_06115</name>
</gene>
<proteinExistence type="predicted"/>
<dbReference type="EMBL" id="QRHN01000006">
    <property type="protein sequence ID" value="RHF79269.1"/>
    <property type="molecule type" value="Genomic_DNA"/>
</dbReference>